<dbReference type="SUPFAM" id="SSF49472">
    <property type="entry name" value="Transthyretin (synonym: prealbumin)"/>
    <property type="match status" value="1"/>
</dbReference>
<evidence type="ECO:0000256" key="1">
    <source>
        <dbReference type="ARBA" id="ARBA00001043"/>
    </source>
</evidence>
<evidence type="ECO:0000256" key="5">
    <source>
        <dbReference type="ARBA" id="ARBA00022631"/>
    </source>
</evidence>
<comment type="catalytic activity">
    <reaction evidence="1 7">
        <text>5-hydroxyisourate + H2O = 5-hydroxy-2-oxo-4-ureido-2,5-dihydro-1H-imidazole-5-carboxylate + H(+)</text>
        <dbReference type="Rhea" id="RHEA:23736"/>
        <dbReference type="ChEBI" id="CHEBI:15377"/>
        <dbReference type="ChEBI" id="CHEBI:15378"/>
        <dbReference type="ChEBI" id="CHEBI:18072"/>
        <dbReference type="ChEBI" id="CHEBI:58639"/>
        <dbReference type="EC" id="3.5.2.17"/>
    </reaction>
</comment>
<dbReference type="NCBIfam" id="TIGR02962">
    <property type="entry name" value="hdxy_isourate"/>
    <property type="match status" value="1"/>
</dbReference>
<evidence type="ECO:0000256" key="4">
    <source>
        <dbReference type="ARBA" id="ARBA00011881"/>
    </source>
</evidence>
<dbReference type="GO" id="GO:0033971">
    <property type="term" value="F:hydroxyisourate hydrolase activity"/>
    <property type="evidence" value="ECO:0007669"/>
    <property type="project" value="UniProtKB-EC"/>
</dbReference>
<dbReference type="EMBL" id="PVTF01000006">
    <property type="protein sequence ID" value="PRY40333.1"/>
    <property type="molecule type" value="Genomic_DNA"/>
</dbReference>
<accession>A0A2T0T3X2</accession>
<dbReference type="InterPro" id="IPR023416">
    <property type="entry name" value="Transthyretin/HIU_hydrolase_d"/>
</dbReference>
<dbReference type="OrthoDB" id="9792386at2"/>
<dbReference type="CDD" id="cd05822">
    <property type="entry name" value="TLP_HIUase"/>
    <property type="match status" value="1"/>
</dbReference>
<organism evidence="9 10">
    <name type="scientific">Umezawaea tangerina</name>
    <dbReference type="NCBI Taxonomy" id="84725"/>
    <lineage>
        <taxon>Bacteria</taxon>
        <taxon>Bacillati</taxon>
        <taxon>Actinomycetota</taxon>
        <taxon>Actinomycetes</taxon>
        <taxon>Pseudonocardiales</taxon>
        <taxon>Pseudonocardiaceae</taxon>
        <taxon>Umezawaea</taxon>
    </lineage>
</organism>
<dbReference type="PANTHER" id="PTHR10395:SF7">
    <property type="entry name" value="5-HYDROXYISOURATE HYDROLASE"/>
    <property type="match status" value="1"/>
</dbReference>
<comment type="subunit">
    <text evidence="4 7">Homotetramer.</text>
</comment>
<evidence type="ECO:0000256" key="3">
    <source>
        <dbReference type="ARBA" id="ARBA00009850"/>
    </source>
</evidence>
<name>A0A2T0T3X2_9PSEU</name>
<dbReference type="GO" id="GO:0006144">
    <property type="term" value="P:purine nucleobase metabolic process"/>
    <property type="evidence" value="ECO:0007669"/>
    <property type="project" value="UniProtKB-KW"/>
</dbReference>
<dbReference type="RefSeq" id="WP_106188909.1">
    <property type="nucleotide sequence ID" value="NZ_PVTF01000006.1"/>
</dbReference>
<keyword evidence="5 7" id="KW-0659">Purine metabolism</keyword>
<reference evidence="9 10" key="1">
    <citation type="submission" date="2018-03" db="EMBL/GenBank/DDBJ databases">
        <title>Genomic Encyclopedia of Archaeal and Bacterial Type Strains, Phase II (KMG-II): from individual species to whole genera.</title>
        <authorList>
            <person name="Goeker M."/>
        </authorList>
    </citation>
    <scope>NUCLEOTIDE SEQUENCE [LARGE SCALE GENOMIC DNA]</scope>
    <source>
        <strain evidence="9 10">DSM 44720</strain>
    </source>
</reference>
<dbReference type="Proteomes" id="UP000239494">
    <property type="component" value="Unassembled WGS sequence"/>
</dbReference>
<evidence type="ECO:0000256" key="6">
    <source>
        <dbReference type="ARBA" id="ARBA00022801"/>
    </source>
</evidence>
<proteinExistence type="inferred from homology"/>
<comment type="function">
    <text evidence="2">Catalyzes the hydrolysis of 5-hydroxyisourate (HIU) to 2-oxo-4-hydroxy-4-carboxy-5-ureidoimidazoline (OHCU).</text>
</comment>
<keyword evidence="10" id="KW-1185">Reference proteome</keyword>
<evidence type="ECO:0000313" key="10">
    <source>
        <dbReference type="Proteomes" id="UP000239494"/>
    </source>
</evidence>
<dbReference type="InterPro" id="IPR036817">
    <property type="entry name" value="Transthyretin/HIU_hydrolase_sf"/>
</dbReference>
<dbReference type="InterPro" id="IPR023418">
    <property type="entry name" value="Thyroxine_BS"/>
</dbReference>
<comment type="caution">
    <text evidence="9">The sequence shown here is derived from an EMBL/GenBank/DDBJ whole genome shotgun (WGS) entry which is preliminary data.</text>
</comment>
<evidence type="ECO:0000313" key="9">
    <source>
        <dbReference type="EMBL" id="PRY40333.1"/>
    </source>
</evidence>
<evidence type="ECO:0000256" key="7">
    <source>
        <dbReference type="RuleBase" id="RU361270"/>
    </source>
</evidence>
<dbReference type="AlphaFoldDB" id="A0A2T0T3X2"/>
<keyword evidence="6 7" id="KW-0378">Hydrolase</keyword>
<evidence type="ECO:0000259" key="8">
    <source>
        <dbReference type="Pfam" id="PF00576"/>
    </source>
</evidence>
<feature type="domain" description="Transthyretin/hydroxyisourate hydrolase" evidence="8">
    <location>
        <begin position="3"/>
        <end position="98"/>
    </location>
</feature>
<sequence length="99" mass="10682">MTISTHVLDAQRGRPATGLAVRLERADGTLLSSGRTGADGRITGWDATEAGVYRLVFDTGPVSPFFPEVVLTFRVADPAEHHHVPLLLSPFAYSTYRGS</sequence>
<dbReference type="InterPro" id="IPR014306">
    <property type="entry name" value="Hydroxyisourate_hydrolase"/>
</dbReference>
<gene>
    <name evidence="9" type="ORF">CLV43_10667</name>
</gene>
<evidence type="ECO:0000256" key="2">
    <source>
        <dbReference type="ARBA" id="ARBA00002704"/>
    </source>
</evidence>
<dbReference type="EC" id="3.5.2.17" evidence="7"/>
<comment type="similarity">
    <text evidence="3 7">Belongs to the transthyretin family. 5-hydroxyisourate hydrolase subfamily.</text>
</comment>
<protein>
    <recommendedName>
        <fullName evidence="7">5-hydroxyisourate hydrolase</fullName>
        <shortName evidence="7">HIU hydrolase</shortName>
        <shortName evidence="7">HIUHase</shortName>
        <ecNumber evidence="7">3.5.2.17</ecNumber>
    </recommendedName>
</protein>
<dbReference type="Gene3D" id="2.60.40.180">
    <property type="entry name" value="Transthyretin/hydroxyisourate hydrolase domain"/>
    <property type="match status" value="1"/>
</dbReference>
<dbReference type="PANTHER" id="PTHR10395">
    <property type="entry name" value="URICASE AND TRANSTHYRETIN-RELATED"/>
    <property type="match status" value="1"/>
</dbReference>
<dbReference type="Pfam" id="PF00576">
    <property type="entry name" value="Transthyretin"/>
    <property type="match status" value="1"/>
</dbReference>
<dbReference type="PROSITE" id="PS00768">
    <property type="entry name" value="TRANSTHYRETIN_1"/>
    <property type="match status" value="1"/>
</dbReference>